<dbReference type="PANTHER" id="PTHR42840">
    <property type="entry name" value="NAD(P)-BINDING ROSSMANN-FOLD SUPERFAMILY PROTEIN-RELATED"/>
    <property type="match status" value="1"/>
</dbReference>
<dbReference type="Pfam" id="PF22725">
    <property type="entry name" value="GFO_IDH_MocA_C3"/>
    <property type="match status" value="1"/>
</dbReference>
<dbReference type="EMBL" id="HBGH01012698">
    <property type="protein sequence ID" value="CAD9235002.1"/>
    <property type="molecule type" value="Transcribed_RNA"/>
</dbReference>
<dbReference type="FunFam" id="3.30.360.10:FF:000023">
    <property type="entry name" value="Inositol 2-dehydrogenase"/>
    <property type="match status" value="1"/>
</dbReference>
<dbReference type="Gene3D" id="3.40.50.720">
    <property type="entry name" value="NAD(P)-binding Rossmann-like Domain"/>
    <property type="match status" value="1"/>
</dbReference>
<dbReference type="InterPro" id="IPR055170">
    <property type="entry name" value="GFO_IDH_MocA-like_dom"/>
</dbReference>
<dbReference type="InterPro" id="IPR000683">
    <property type="entry name" value="Gfo/Idh/MocA-like_OxRdtase_N"/>
</dbReference>
<evidence type="ECO:0000256" key="2">
    <source>
        <dbReference type="ARBA" id="ARBA00023002"/>
    </source>
</evidence>
<evidence type="ECO:0000259" key="3">
    <source>
        <dbReference type="Pfam" id="PF01408"/>
    </source>
</evidence>
<sequence length="404" mass="45111">MERSGFVNVGGGWRVRDERMMRILDDRRRKFHVGRVVMAVPVPDQTVAAQKQQPGERRVNIGIMGAGRIGQVHADNITFRLKNANLVAVSSGSKQLADRCSLEHGCRPFYEWEEMLEDSTIDAVCICSASDQHTKQIIAAAQAGKHIFVEKPIDVDLAKIDEALKAVRKAGVKMQVGFNRRFDVNYARVHKAVRSEEIGKPHILRITSRDPSPPPIEYVKGSGGIWLDCTIHDFDMARFLIGDEVEEVYSLGAVNIVPEMALYGDVDTSLVTLRFKNGVIGSIDNSRKAVFGYDQRCEVFGSQGSVSINNNYPNSAVISNSNKIERDLPLHFFMDRYTDSFIYEMNEFCECVLKDKPIPCTGLDGRAPVVIALAAKKSYQEGRPVKTHEVDVPLPEELKGWDGQ</sequence>
<accession>A0A7S1TG24</accession>
<feature type="domain" description="Gfo/Idh/MocA-like oxidoreductase N-terminal" evidence="3">
    <location>
        <begin position="59"/>
        <end position="178"/>
    </location>
</feature>
<evidence type="ECO:0000313" key="5">
    <source>
        <dbReference type="EMBL" id="CAD9235002.1"/>
    </source>
</evidence>
<reference evidence="5" key="1">
    <citation type="submission" date="2021-01" db="EMBL/GenBank/DDBJ databases">
        <authorList>
            <person name="Corre E."/>
            <person name="Pelletier E."/>
            <person name="Niang G."/>
            <person name="Scheremetjew M."/>
            <person name="Finn R."/>
            <person name="Kale V."/>
            <person name="Holt S."/>
            <person name="Cochrane G."/>
            <person name="Meng A."/>
            <person name="Brown T."/>
            <person name="Cohen L."/>
        </authorList>
    </citation>
    <scope>NUCLEOTIDE SEQUENCE</scope>
    <source>
        <strain evidence="5">SAG 36.94</strain>
    </source>
</reference>
<organism evidence="5">
    <name type="scientific">Compsopogon caeruleus</name>
    <dbReference type="NCBI Taxonomy" id="31354"/>
    <lineage>
        <taxon>Eukaryota</taxon>
        <taxon>Rhodophyta</taxon>
        <taxon>Compsopogonophyceae</taxon>
        <taxon>Compsopogonales</taxon>
        <taxon>Compsopogonaceae</taxon>
        <taxon>Compsopogon</taxon>
    </lineage>
</organism>
<dbReference type="GO" id="GO:0016491">
    <property type="term" value="F:oxidoreductase activity"/>
    <property type="evidence" value="ECO:0007669"/>
    <property type="project" value="UniProtKB-KW"/>
</dbReference>
<dbReference type="GO" id="GO:0000166">
    <property type="term" value="F:nucleotide binding"/>
    <property type="evidence" value="ECO:0007669"/>
    <property type="project" value="InterPro"/>
</dbReference>
<protein>
    <recommendedName>
        <fullName evidence="6">Inositol 2-dehydrogenase</fullName>
    </recommendedName>
</protein>
<feature type="domain" description="GFO/IDH/MocA-like oxidoreductase" evidence="4">
    <location>
        <begin position="186"/>
        <end position="306"/>
    </location>
</feature>
<dbReference type="SUPFAM" id="SSF51735">
    <property type="entry name" value="NAD(P)-binding Rossmann-fold domains"/>
    <property type="match status" value="1"/>
</dbReference>
<dbReference type="Gene3D" id="3.30.360.10">
    <property type="entry name" value="Dihydrodipicolinate Reductase, domain 2"/>
    <property type="match status" value="1"/>
</dbReference>
<dbReference type="NCBIfam" id="TIGR04380">
    <property type="entry name" value="myo_inos_iolG"/>
    <property type="match status" value="1"/>
</dbReference>
<dbReference type="SUPFAM" id="SSF55347">
    <property type="entry name" value="Glyceraldehyde-3-phosphate dehydrogenase-like, C-terminal domain"/>
    <property type="match status" value="1"/>
</dbReference>
<name>A0A7S1TG24_9RHOD</name>
<dbReference type="InterPro" id="IPR036291">
    <property type="entry name" value="NAD(P)-bd_dom_sf"/>
</dbReference>
<dbReference type="Pfam" id="PF01408">
    <property type="entry name" value="GFO_IDH_MocA"/>
    <property type="match status" value="1"/>
</dbReference>
<keyword evidence="2" id="KW-0560">Oxidoreductase</keyword>
<evidence type="ECO:0000256" key="1">
    <source>
        <dbReference type="ARBA" id="ARBA00010928"/>
    </source>
</evidence>
<evidence type="ECO:0008006" key="6">
    <source>
        <dbReference type="Google" id="ProtNLM"/>
    </source>
</evidence>
<dbReference type="InterPro" id="IPR030827">
    <property type="entry name" value="Myo_inos_IolG"/>
</dbReference>
<dbReference type="PANTHER" id="PTHR42840:SF3">
    <property type="entry name" value="BINDING ROSSMANN FOLD OXIDOREDUCTASE, PUTATIVE (AFU_ORTHOLOGUE AFUA_2G10240)-RELATED"/>
    <property type="match status" value="1"/>
</dbReference>
<comment type="similarity">
    <text evidence="1">Belongs to the Gfo/Idh/MocA family.</text>
</comment>
<dbReference type="AlphaFoldDB" id="A0A7S1TG24"/>
<evidence type="ECO:0000259" key="4">
    <source>
        <dbReference type="Pfam" id="PF22725"/>
    </source>
</evidence>
<gene>
    <name evidence="5" type="ORF">CCAE0312_LOCUS7092</name>
</gene>
<proteinExistence type="inferred from homology"/>